<evidence type="ECO:0000259" key="1">
    <source>
        <dbReference type="Pfam" id="PF01796"/>
    </source>
</evidence>
<dbReference type="PANTHER" id="PTHR34075:SF5">
    <property type="entry name" value="BLR3430 PROTEIN"/>
    <property type="match status" value="1"/>
</dbReference>
<protein>
    <submittedName>
        <fullName evidence="2">Transcriptional regulator</fullName>
    </submittedName>
</protein>
<dbReference type="AlphaFoldDB" id="A0A2H0BW17"/>
<dbReference type="Proteomes" id="UP000231246">
    <property type="component" value="Unassembled WGS sequence"/>
</dbReference>
<dbReference type="InterPro" id="IPR002878">
    <property type="entry name" value="ChsH2_C"/>
</dbReference>
<name>A0A2H0BW17_9BACT</name>
<comment type="caution">
    <text evidence="2">The sequence shown here is derived from an EMBL/GenBank/DDBJ whole genome shotgun (WGS) entry which is preliminary data.</text>
</comment>
<reference evidence="2 3" key="1">
    <citation type="submission" date="2017-09" db="EMBL/GenBank/DDBJ databases">
        <title>Depth-based differentiation of microbial function through sediment-hosted aquifers and enrichment of novel symbionts in the deep terrestrial subsurface.</title>
        <authorList>
            <person name="Probst A.J."/>
            <person name="Ladd B."/>
            <person name="Jarett J.K."/>
            <person name="Geller-Mcgrath D.E."/>
            <person name="Sieber C.M."/>
            <person name="Emerson J.B."/>
            <person name="Anantharaman K."/>
            <person name="Thomas B.C."/>
            <person name="Malmstrom R."/>
            <person name="Stieglmeier M."/>
            <person name="Klingl A."/>
            <person name="Woyke T."/>
            <person name="Ryan C.M."/>
            <person name="Banfield J.F."/>
        </authorList>
    </citation>
    <scope>NUCLEOTIDE SEQUENCE [LARGE SCALE GENOMIC DNA]</scope>
    <source>
        <strain evidence="2">CG22_combo_CG10-13_8_21_14_all_38_20</strain>
    </source>
</reference>
<dbReference type="InterPro" id="IPR012340">
    <property type="entry name" value="NA-bd_OB-fold"/>
</dbReference>
<proteinExistence type="predicted"/>
<evidence type="ECO:0000313" key="2">
    <source>
        <dbReference type="EMBL" id="PIP61240.1"/>
    </source>
</evidence>
<dbReference type="EMBL" id="PCTA01000033">
    <property type="protein sequence ID" value="PIP61240.1"/>
    <property type="molecule type" value="Genomic_DNA"/>
</dbReference>
<accession>A0A2H0BW17</accession>
<dbReference type="Pfam" id="PF01796">
    <property type="entry name" value="OB_ChsH2_C"/>
    <property type="match status" value="1"/>
</dbReference>
<evidence type="ECO:0000313" key="3">
    <source>
        <dbReference type="Proteomes" id="UP000231246"/>
    </source>
</evidence>
<gene>
    <name evidence="2" type="ORF">COW99_05655</name>
</gene>
<organism evidence="2 3">
    <name type="scientific">Candidatus Roizmanbacteria bacterium CG22_combo_CG10-13_8_21_14_all_38_20</name>
    <dbReference type="NCBI Taxonomy" id="1974862"/>
    <lineage>
        <taxon>Bacteria</taxon>
        <taxon>Candidatus Roizmaniibacteriota</taxon>
    </lineage>
</organism>
<feature type="domain" description="ChsH2 C-terminal OB-fold" evidence="1">
    <location>
        <begin position="20"/>
        <end position="79"/>
    </location>
</feature>
<dbReference type="PANTHER" id="PTHR34075">
    <property type="entry name" value="BLR3430 PROTEIN"/>
    <property type="match status" value="1"/>
</dbReference>
<dbReference type="SUPFAM" id="SSF50249">
    <property type="entry name" value="Nucleic acid-binding proteins"/>
    <property type="match status" value="1"/>
</dbReference>
<dbReference type="InterPro" id="IPR052513">
    <property type="entry name" value="Thioester_dehydratase-like"/>
</dbReference>
<sequence>MISPIKLWRRQKYIPELLLQEGQVLSWTIVRTPPTGFKQFAPYVVALIELKSGVKMAGQLVDCNILKLKSGAKVKAVLRKVRESSKEGIIPYGIKFKIK</sequence>